<dbReference type="Proteomes" id="UP001153678">
    <property type="component" value="Unassembled WGS sequence"/>
</dbReference>
<feature type="non-terminal residue" evidence="1">
    <location>
        <position position="1"/>
    </location>
</feature>
<dbReference type="EMBL" id="CAMKVN010020868">
    <property type="protein sequence ID" value="CAI2199279.1"/>
    <property type="molecule type" value="Genomic_DNA"/>
</dbReference>
<evidence type="ECO:0000313" key="2">
    <source>
        <dbReference type="Proteomes" id="UP001153678"/>
    </source>
</evidence>
<dbReference type="AlphaFoldDB" id="A0A9W4X0L8"/>
<sequence>LCCVKNASFNSIGSSSTSYFLITAITTKTQHTLMASPSNIYLTLALNGIWPHTVELLIQCRQEIITQNGMTKFVINNEMNR</sequence>
<proteinExistence type="predicted"/>
<feature type="non-terminal residue" evidence="1">
    <location>
        <position position="81"/>
    </location>
</feature>
<keyword evidence="2" id="KW-1185">Reference proteome</keyword>
<comment type="caution">
    <text evidence="1">The sequence shown here is derived from an EMBL/GenBank/DDBJ whole genome shotgun (WGS) entry which is preliminary data.</text>
</comment>
<accession>A0A9W4X0L8</accession>
<evidence type="ECO:0000313" key="1">
    <source>
        <dbReference type="EMBL" id="CAI2199279.1"/>
    </source>
</evidence>
<organism evidence="1 2">
    <name type="scientific">Funneliformis geosporum</name>
    <dbReference type="NCBI Taxonomy" id="1117311"/>
    <lineage>
        <taxon>Eukaryota</taxon>
        <taxon>Fungi</taxon>
        <taxon>Fungi incertae sedis</taxon>
        <taxon>Mucoromycota</taxon>
        <taxon>Glomeromycotina</taxon>
        <taxon>Glomeromycetes</taxon>
        <taxon>Glomerales</taxon>
        <taxon>Glomeraceae</taxon>
        <taxon>Funneliformis</taxon>
    </lineage>
</organism>
<protein>
    <submittedName>
        <fullName evidence="1">7020_t:CDS:1</fullName>
    </submittedName>
</protein>
<gene>
    <name evidence="1" type="ORF">FWILDA_LOCUS18994</name>
</gene>
<name>A0A9W4X0L8_9GLOM</name>
<reference evidence="1" key="1">
    <citation type="submission" date="2022-08" db="EMBL/GenBank/DDBJ databases">
        <authorList>
            <person name="Kallberg Y."/>
            <person name="Tangrot J."/>
            <person name="Rosling A."/>
        </authorList>
    </citation>
    <scope>NUCLEOTIDE SEQUENCE</scope>
    <source>
        <strain evidence="1">Wild A</strain>
    </source>
</reference>